<proteinExistence type="predicted"/>
<dbReference type="Pfam" id="PF07647">
    <property type="entry name" value="SAM_2"/>
    <property type="match status" value="1"/>
</dbReference>
<dbReference type="Gene3D" id="3.40.50.300">
    <property type="entry name" value="P-loop containing nucleotide triphosphate hydrolases"/>
    <property type="match status" value="1"/>
</dbReference>
<dbReference type="EMBL" id="HBGA01041155">
    <property type="protein sequence ID" value="CAD9003925.1"/>
    <property type="molecule type" value="Transcribed_RNA"/>
</dbReference>
<name>A0A7S1I7V7_9EUGL</name>
<dbReference type="SUPFAM" id="SSF52540">
    <property type="entry name" value="P-loop containing nucleoside triphosphate hydrolases"/>
    <property type="match status" value="1"/>
</dbReference>
<dbReference type="InterPro" id="IPR013761">
    <property type="entry name" value="SAM/pointed_sf"/>
</dbReference>
<feature type="domain" description="SAM" evidence="3">
    <location>
        <begin position="18"/>
        <end position="77"/>
    </location>
</feature>
<feature type="region of interest" description="Disordered" evidence="2">
    <location>
        <begin position="1"/>
        <end position="20"/>
    </location>
</feature>
<dbReference type="SMART" id="SM00454">
    <property type="entry name" value="SAM"/>
    <property type="match status" value="1"/>
</dbReference>
<dbReference type="Gene3D" id="1.10.150.50">
    <property type="entry name" value="Transcription Factor, Ets-1"/>
    <property type="match status" value="1"/>
</dbReference>
<dbReference type="CDD" id="cd09487">
    <property type="entry name" value="SAM_superfamily"/>
    <property type="match status" value="1"/>
</dbReference>
<dbReference type="CDD" id="cd00882">
    <property type="entry name" value="Ras_like_GTPase"/>
    <property type="match status" value="1"/>
</dbReference>
<evidence type="ECO:0000313" key="4">
    <source>
        <dbReference type="EMBL" id="CAD9003925.1"/>
    </source>
</evidence>
<dbReference type="PANTHER" id="PTHR10627">
    <property type="entry name" value="SCP160"/>
    <property type="match status" value="1"/>
</dbReference>
<dbReference type="SUPFAM" id="SSF47769">
    <property type="entry name" value="SAM/Pointed domain"/>
    <property type="match status" value="1"/>
</dbReference>
<sequence>MKAVSPKSPQSPKSPSSPNFGEVRAWLEEHELDHYANVLREQEIDSMAVLLSLKEADLKDLGVTTVGARRKFMNAINAQLPGSPGRDSAGHAGHAADAIDPAVGTPMPVIETPPRPRWTDSVALAEDDAAKIHTYFSSARENMPDCAEKSLVLLHSHLAHVQKSPSRTPLLSDDEITCLYACLVDQWKAEQHSSVLPPMEAFQSNAAKMHVACLLTELRPLDMQHLMELIGQVNLASKTIKGKDVILLLGYTGSGKSTLIHYLAGSKMQRTMYGFVEHIEPVLSENTALASITTNHLPRSETQAIHAVEIQPFVGSGIKDPITLCDTPGFDDTGGAEKDIANGLAIVRAVRGCRSVKPLIVVHADRVGGRWEGVVHLAHTLVKVISDIEKTKSTFSYIFTKFDVGKAKAIPQSLLAKTHHLTAMERADPAFMLLLNDMAEKTAGGAVALNLALDEVPSPSELLRWLSQTPAILDPSAVFWDYVTTESLHKLKLQLERHRRSISNSLARVDLPLLRYKLAQLHALADELGVAETRRGYLDCMEEVKKFAEDVDKEIRRTVNLRMQDGNTAAGDDFSRVSRHLSLLLQVEAIRREHLDQDETVPTLDQPCLDFITDWQLRLSNRVQKAVHATLQSDGIGEWLDKMSLVGGMFSEGDAPDERLRVLAHRLQDMYTSATAMANQQLSLCVSRVKDAIDSSSFADFVEAMDIATHACVNFANHLTVDLCVQVKQLGNYLLQVVKPQADYVIALFVAEMEGENSVANDSMQQVVEYQRVVGLVDMVTTERGIGRHVHLPAFEELQQALADVGQRYCKDICQRICSLDRAQMHDRSSVVKHGMDQLVALRTDPRLALATMNLFNDIVHSMAEHVQASRESVLDILRPQRSGTSKEHRDGMWVQSMQFLHLVARLPQEIMGPRSHLQGVRSEALKYAQRVEEQASAIPATALGCRPLQEMVASVSQFFEYARLCGSFGPEMLPGLVEEVGDASLSLMRKALAGAQEMLMTLKRHERSAEDANVAADLSVISAIVLLITNYPQPSLGQVCLDFVTEWQSRLCTDVQNAVQTDLHDDCIEEGMNKMSLVVNMFDQVPASDPLVANLIKGLHDSYTSASESLNKQLSKCMKNAKNDFAQANFDRFVEMMDAFAHVCGFGAHYVEVDLYHEGKELAGTLLQSMKHQVDDLIGFFATEMVPEEGVLEEWLQTVEQFHKVLLLLSTLVKKDGIERHIQIPEVQSMRQQLIHAGQKCYKREHSVICSMDYSQLSESLTVVRKRMALVVAFKKSDDPVFSLATAELFNQIVQFTTLYIDAMKDSALAMLRGVASSETNESLDQECASSMRILHAVACFPPEITGSRSPFDEVQTEALTYAQTVEDQISMIYITPSGCLQLERAINNGSNFLAYAGMCTTLLPELVSASKLTDLSRRITKKLVDKALSIMKNLMGTEKHDCGTSMDLWIVSAIVQFIMSYPFTNLDCSCVDYITKWQAQMYTDIQNAGHEYKRNNFMGEKMAKMCAVSNIASGISSSGSKQNLKQFAEGLQELYNCARDFVQKRLFAHVGDAKDAITQSDFGLFVELLDDASHVCKHCRDHLDTDLCDQVKQLKNYPLQLLKPQADAAIALLGRGMDSDKSVDEWAQHVDSVQNMLLLIDRIVMQEGIDRHIRIQDFEETRQTLIAACQKFCEHICHSLCSMDRSQMLDGFTSVKQKMFLLTEIRKNSAIKLASASTFDHLVHFMEDRVATSQECCLSALQGWCSTASRDSQEAEWTQSMQFLHTTASLFAEVIGPEHQVEQLQHHVLNHTRAVEHTLAAIQGSSSGCGQLTQAIESASHFVTFAEMCVRLVPGFPLDVARLSAGITIKLVATADAMLAGLVASERYEGVATDVWIVSATVRFINSYPLPNLDQSCFDFARRWQSDLCTQVQTAARTNLQNHSIGECMGKMRLVAGIIDGASVSDLRLADLSSTLEGLYASARETVSKQLSVCVCDARDAVEKSAFGEFNKLMNDVAYITEQCADHIDDELRDQVRQLSSYPLEILAPQVETLLALEKEIDNDGWVHEWIRCVASFQKVLVLLGLLCNEDGIERHIQVSDVLKMQQALLDVGHHLCQILHDVLCAMDCIEMVEVWPSVQDRLSLFLEFRKSPAISLATIDLFNHIRQILAEHTQAAKECALAVLQGLGESAEAEGSQHNRWATSMQFLHAAASLPEGIIKQQNPLEEVQQKALHYGKAVANQIMALPITPSGCAQLKQVGASGVNFWQYARLCIHLLPEIVDCQVLLESSQSIMTALVRKAQELMGVAGKPTHKDETPLDLWIISVIVKLVKGYPLANPEASPFDFVTEWQSGLSSATQVAAQKKLDDPSIAESLDKMRTAVTLLSDVPKSEVMLVKLADTLQMLYDSARQCVNAQLHAYVASGRDAVAQSQFTEFLDWLDASSTVCTRSVDHVDAQMRDAVKKLANYPHDTLKVQVDTLTAFFKNAKLEGNNWLEAWMEYVPVSRRVLDTIHSILAVKGINQHVRVRDLEDMQHSLIGVCQQCCQKVHSALCPLGFSQLSEGLPDVQQRMQLLVEFRKQPAVGQVTMHVFNQLVDCMLQHIQTSRECVLAVLQGGNTSEPGRREKWAESMRFLHSTVSLPPQIVGHSHQLKDVQNEALQYAKTVETETMAIPISSTGSSQLQQLMVRATHFMTYAGMCLELPPELSLEAEIAEGSYSLASVLLAKAHTIAVALSEDEGTIATDPWVMSAQLIRCYPLSNLDQLYLNHVKDWQWKVCDSVQKALQESPQNQFLGGWMNKMSLVESIFHEVPTSRGWLKDLANDLQSLYSAARDAISVQLSQHVSDAKDALAQSKFDRFVDIMDHVEHICSQCARHLADNLHDEVKQLGTYPLQVIKPQVESVVTFLTRALDNNVVLESGMQHVTTFQSVFSLNTAIINQQGIDRHIRFQEFNDMQQDLTDACHTFCQELHDAICSKDLHQFLEVLPSMQQYMVLMLQIRNNATMAVGLADLFDSIVRFVMQMVQTSTAISRAVWQGVKSTASKEDREHQWAQSMRFLHAASSLPPDIVGSQPYFEDAIGEALHSAKTVLDQIAAIPVTPSATRQLKQVMISASHFLEYARMCAHIASDIVAESKFTEAGCCITSQLTAKSHAIIADLVGDELLEGSIALDIWVAAVEFVRAYPLSNLDHSCSDFITGWQRRLCTDTQKTVQHNLRHRSISDWLDKMSLVVKMFEEGNVSWHMCLAKLLKVPYTSARESVNQQLSLSIRAAKVAVEEFKFTQFVNRIDDATHVCQHCADHLHADLCSEVRDLKRYPLHVMTSQVNSLVQVFQKRIDGESEWIQLLLQRVEELHNVLNLLDWVTADADMRRHVQVQEFKVLQQALIHAGKQCCHSLHGQIFPLHCDQMLKAWQWVEHHLVLMVALRKHPALALETKDIFSDLCHHMVQQVQLSRECVLGVLQNIPSAKLNAPFVHEWAQSMNFLHMAELLPKEILGHEPCYKSTLDEAMHHAEMVGDQSTAIVVSPTACEDLNGIILNGCRFLTFAGLCIRLLPGMAPCVEEASGIVAGKLLDKARAVLADCASSAEYPGIAIVEFWVTSVQFIHICQTSAHLPGIATQYEAYMVDYMSGFYLRAWKDLDVAFEDLFSALDAILGSSSSGSPTASPEKLEILDESDAPRRSRLISQTLLEWTRRARLKVQGANAASDRMDNMNSPDRSAEPAAAMDDAGADPPPCTPRPKLIERASKCIRYIGDCVMLLKHVGSAYLTLQETVGGTSDNEMGDASPSVCTGERLCQRFWHSEPQKLHNMLFVAPDQGLLIRVKSKFNSWLETPHLTVERLQDALLMAKQLTRIDGYLQGTETFATTCMTLESRITEMKIKALTTLSLDDLQFWLQKPEHQVDPTEKQTFVEALRQKLLGELDLYGHDVQVLVVEESTTQAVDLLMTKIQKLETAVNLYEDLVHTTGDHLSSGVQKLKQGLITKVKTAANTVFETTDAMDFAAMGRTLSSIIVVSEYFDQEDRKDIRDLVDTKKALLRDRLEQLSDAYVQECDLGLGQPDWMWIEAAPHQTMEQGKLDDSPKKE</sequence>
<reference evidence="4" key="1">
    <citation type="submission" date="2021-01" db="EMBL/GenBank/DDBJ databases">
        <authorList>
            <person name="Corre E."/>
            <person name="Pelletier E."/>
            <person name="Niang G."/>
            <person name="Scheremetjew M."/>
            <person name="Finn R."/>
            <person name="Kale V."/>
            <person name="Holt S."/>
            <person name="Cochrane G."/>
            <person name="Meng A."/>
            <person name="Brown T."/>
            <person name="Cohen L."/>
        </authorList>
    </citation>
    <scope>NUCLEOTIDE SEQUENCE</scope>
    <source>
        <strain evidence="4">NIES-381</strain>
    </source>
</reference>
<evidence type="ECO:0000256" key="2">
    <source>
        <dbReference type="SAM" id="MobiDB-lite"/>
    </source>
</evidence>
<organism evidence="4">
    <name type="scientific">Eutreptiella gymnastica</name>
    <dbReference type="NCBI Taxonomy" id="73025"/>
    <lineage>
        <taxon>Eukaryota</taxon>
        <taxon>Discoba</taxon>
        <taxon>Euglenozoa</taxon>
        <taxon>Euglenida</taxon>
        <taxon>Spirocuta</taxon>
        <taxon>Euglenophyceae</taxon>
        <taxon>Eutreptiales</taxon>
        <taxon>Eutreptiaceae</taxon>
        <taxon>Eutreptiella</taxon>
    </lineage>
</organism>
<keyword evidence="1" id="KW-0677">Repeat</keyword>
<evidence type="ECO:0000259" key="3">
    <source>
        <dbReference type="PROSITE" id="PS50105"/>
    </source>
</evidence>
<dbReference type="PANTHER" id="PTHR10627:SF69">
    <property type="entry name" value="PROTEIN BICAUDAL C"/>
    <property type="match status" value="1"/>
</dbReference>
<feature type="compositionally biased region" description="Low complexity" evidence="2">
    <location>
        <begin position="1"/>
        <end position="18"/>
    </location>
</feature>
<dbReference type="InterPro" id="IPR027417">
    <property type="entry name" value="P-loop_NTPase"/>
</dbReference>
<dbReference type="PROSITE" id="PS50105">
    <property type="entry name" value="SAM_DOMAIN"/>
    <property type="match status" value="1"/>
</dbReference>
<gene>
    <name evidence="4" type="ORF">EGYM00392_LOCUS15009</name>
</gene>
<protein>
    <recommendedName>
        <fullName evidence="3">SAM domain-containing protein</fullName>
    </recommendedName>
</protein>
<accession>A0A7S1I7V7</accession>
<evidence type="ECO:0000256" key="1">
    <source>
        <dbReference type="ARBA" id="ARBA00022737"/>
    </source>
</evidence>
<feature type="region of interest" description="Disordered" evidence="2">
    <location>
        <begin position="3683"/>
        <end position="3719"/>
    </location>
</feature>
<dbReference type="InterPro" id="IPR001660">
    <property type="entry name" value="SAM"/>
</dbReference>